<dbReference type="Gene3D" id="3.40.50.720">
    <property type="entry name" value="NAD(P)-binding Rossmann-like Domain"/>
    <property type="match status" value="2"/>
</dbReference>
<protein>
    <submittedName>
        <fullName evidence="2">NAD(P)-binding protein</fullName>
    </submittedName>
</protein>
<evidence type="ECO:0000313" key="2">
    <source>
        <dbReference type="EMBL" id="TBU56433.1"/>
    </source>
</evidence>
<sequence length="351" mass="37821">MSSKITIFYIGATGYIGGSVLQAILAHPKADTFEVTALVRNETKAKAIEKALGIKTVLGSLEDDALLTEYSEKADVVFQNASANAFDATKAILAGLKQRFDKTGKKPLFFHTWGIAVLVDNALGEYLSPTVTSDYDLDTIDKLPKTIINSRVDKLLVEADADGYATTFIIAPAIIYGRPRGPLFDGPAPISALVTGVVTKWAAAAARKGRPGIIGKGANAWGYVHIDDNADAYCRLFDAALFGSAQVSHGREGYFWIEATEHTAYEVHKVIGEALVALGVIGEAEPASLTADEQVKFYGSEEYAAFFAANTRSKGDRLRKELGWAPKHTAQKEFIKDIKEDTEVAAKALKA</sequence>
<dbReference type="InterPro" id="IPR036291">
    <property type="entry name" value="NAD(P)-bd_dom_sf"/>
</dbReference>
<name>A0A4Q9PQ28_9APHY</name>
<dbReference type="Pfam" id="PF05368">
    <property type="entry name" value="NmrA"/>
    <property type="match status" value="1"/>
</dbReference>
<dbReference type="InterPro" id="IPR008030">
    <property type="entry name" value="NmrA-like"/>
</dbReference>
<dbReference type="SUPFAM" id="SSF51735">
    <property type="entry name" value="NAD(P)-binding Rossmann-fold domains"/>
    <property type="match status" value="1"/>
</dbReference>
<feature type="domain" description="NmrA-like" evidence="1">
    <location>
        <begin position="4"/>
        <end position="87"/>
    </location>
</feature>
<keyword evidence="3" id="KW-1185">Reference proteome</keyword>
<evidence type="ECO:0000313" key="3">
    <source>
        <dbReference type="Proteomes" id="UP000292082"/>
    </source>
</evidence>
<dbReference type="PANTHER" id="PTHR48079:SF6">
    <property type="entry name" value="NAD(P)-BINDING DOMAIN-CONTAINING PROTEIN-RELATED"/>
    <property type="match status" value="1"/>
</dbReference>
<proteinExistence type="predicted"/>
<dbReference type="STRING" id="114155.A0A4Q9PQ28"/>
<reference evidence="2 3" key="1">
    <citation type="submission" date="2019-01" db="EMBL/GenBank/DDBJ databases">
        <title>Draft genome sequences of three monokaryotic isolates of the white-rot basidiomycete fungus Dichomitus squalens.</title>
        <authorList>
            <consortium name="DOE Joint Genome Institute"/>
            <person name="Lopez S.C."/>
            <person name="Andreopoulos B."/>
            <person name="Pangilinan J."/>
            <person name="Lipzen A."/>
            <person name="Riley R."/>
            <person name="Ahrendt S."/>
            <person name="Ng V."/>
            <person name="Barry K."/>
            <person name="Daum C."/>
            <person name="Grigoriev I.V."/>
            <person name="Hilden K.S."/>
            <person name="Makela M.R."/>
            <person name="de Vries R.P."/>
        </authorList>
    </citation>
    <scope>NUCLEOTIDE SEQUENCE [LARGE SCALE GENOMIC DNA]</scope>
    <source>
        <strain evidence="2 3">CBS 464.89</strain>
    </source>
</reference>
<dbReference type="AlphaFoldDB" id="A0A4Q9PQ28"/>
<dbReference type="Proteomes" id="UP000292082">
    <property type="component" value="Unassembled WGS sequence"/>
</dbReference>
<dbReference type="PANTHER" id="PTHR48079">
    <property type="entry name" value="PROTEIN YEEZ"/>
    <property type="match status" value="1"/>
</dbReference>
<dbReference type="GO" id="GO:0005737">
    <property type="term" value="C:cytoplasm"/>
    <property type="evidence" value="ECO:0007669"/>
    <property type="project" value="TreeGrafter"/>
</dbReference>
<accession>A0A4Q9PQ28</accession>
<gene>
    <name evidence="2" type="ORF">BD310DRAFT_950087</name>
</gene>
<dbReference type="EMBL" id="ML145151">
    <property type="protein sequence ID" value="TBU56433.1"/>
    <property type="molecule type" value="Genomic_DNA"/>
</dbReference>
<dbReference type="GO" id="GO:0004029">
    <property type="term" value="F:aldehyde dehydrogenase (NAD+) activity"/>
    <property type="evidence" value="ECO:0007669"/>
    <property type="project" value="TreeGrafter"/>
</dbReference>
<dbReference type="InterPro" id="IPR051783">
    <property type="entry name" value="NAD(P)-dependent_oxidoreduct"/>
</dbReference>
<organism evidence="2 3">
    <name type="scientific">Dichomitus squalens</name>
    <dbReference type="NCBI Taxonomy" id="114155"/>
    <lineage>
        <taxon>Eukaryota</taxon>
        <taxon>Fungi</taxon>
        <taxon>Dikarya</taxon>
        <taxon>Basidiomycota</taxon>
        <taxon>Agaricomycotina</taxon>
        <taxon>Agaricomycetes</taxon>
        <taxon>Polyporales</taxon>
        <taxon>Polyporaceae</taxon>
        <taxon>Dichomitus</taxon>
    </lineage>
</organism>
<evidence type="ECO:0000259" key="1">
    <source>
        <dbReference type="Pfam" id="PF05368"/>
    </source>
</evidence>